<evidence type="ECO:0000313" key="3">
    <source>
        <dbReference type="EMBL" id="KAK8946854.1"/>
    </source>
</evidence>
<sequence>MTSSWSVEVESKAPPVPLFKATFTDWNNLAPKLLPDIIAGVTVLSGHGAAGSTRRIDYTSAVPLGSVTERLESIDHEKLELWVSLVEGGDIGKKLESANSHIKVEGKGDGSVVKLEVIHKVLPGEDVSEEIEKVKKGFIRSIKAVEEYLLANPGSYA</sequence>
<dbReference type="InterPro" id="IPR000916">
    <property type="entry name" value="Bet_v_I/MLP"/>
</dbReference>
<comment type="similarity">
    <text evidence="1">Belongs to the BetVI family.</text>
</comment>
<dbReference type="EMBL" id="JBBWWQ010000005">
    <property type="protein sequence ID" value="KAK8946854.1"/>
    <property type="molecule type" value="Genomic_DNA"/>
</dbReference>
<gene>
    <name evidence="3" type="ORF">KSP39_PZI006829</name>
</gene>
<dbReference type="Pfam" id="PF00407">
    <property type="entry name" value="Bet_v_1"/>
    <property type="match status" value="1"/>
</dbReference>
<dbReference type="AlphaFoldDB" id="A0AAP0BQ02"/>
<dbReference type="GO" id="GO:0006952">
    <property type="term" value="P:defense response"/>
    <property type="evidence" value="ECO:0007669"/>
    <property type="project" value="InterPro"/>
</dbReference>
<dbReference type="GO" id="GO:0038023">
    <property type="term" value="F:signaling receptor activity"/>
    <property type="evidence" value="ECO:0007669"/>
    <property type="project" value="InterPro"/>
</dbReference>
<evidence type="ECO:0000313" key="4">
    <source>
        <dbReference type="Proteomes" id="UP001418222"/>
    </source>
</evidence>
<dbReference type="InterPro" id="IPR050279">
    <property type="entry name" value="Plant_def-hormone_signal"/>
</dbReference>
<organism evidence="3 4">
    <name type="scientific">Platanthera zijinensis</name>
    <dbReference type="NCBI Taxonomy" id="2320716"/>
    <lineage>
        <taxon>Eukaryota</taxon>
        <taxon>Viridiplantae</taxon>
        <taxon>Streptophyta</taxon>
        <taxon>Embryophyta</taxon>
        <taxon>Tracheophyta</taxon>
        <taxon>Spermatophyta</taxon>
        <taxon>Magnoliopsida</taxon>
        <taxon>Liliopsida</taxon>
        <taxon>Asparagales</taxon>
        <taxon>Orchidaceae</taxon>
        <taxon>Orchidoideae</taxon>
        <taxon>Orchideae</taxon>
        <taxon>Orchidinae</taxon>
        <taxon>Platanthera</taxon>
    </lineage>
</organism>
<dbReference type="SMART" id="SM01037">
    <property type="entry name" value="Bet_v_1"/>
    <property type="match status" value="1"/>
</dbReference>
<dbReference type="GO" id="GO:0010427">
    <property type="term" value="F:abscisic acid binding"/>
    <property type="evidence" value="ECO:0007669"/>
    <property type="project" value="InterPro"/>
</dbReference>
<dbReference type="Proteomes" id="UP001418222">
    <property type="component" value="Unassembled WGS sequence"/>
</dbReference>
<dbReference type="GO" id="GO:0005737">
    <property type="term" value="C:cytoplasm"/>
    <property type="evidence" value="ECO:0007669"/>
    <property type="project" value="TreeGrafter"/>
</dbReference>
<dbReference type="SUPFAM" id="SSF55961">
    <property type="entry name" value="Bet v1-like"/>
    <property type="match status" value="1"/>
</dbReference>
<dbReference type="GO" id="GO:0005634">
    <property type="term" value="C:nucleus"/>
    <property type="evidence" value="ECO:0007669"/>
    <property type="project" value="TreeGrafter"/>
</dbReference>
<dbReference type="GO" id="GO:0009738">
    <property type="term" value="P:abscisic acid-activated signaling pathway"/>
    <property type="evidence" value="ECO:0007669"/>
    <property type="project" value="InterPro"/>
</dbReference>
<feature type="domain" description="Bet v I/Major latex protein" evidence="2">
    <location>
        <begin position="1"/>
        <end position="152"/>
    </location>
</feature>
<keyword evidence="4" id="KW-1185">Reference proteome</keyword>
<dbReference type="InterPro" id="IPR024949">
    <property type="entry name" value="Bet_v_I_allergen"/>
</dbReference>
<dbReference type="PRINTS" id="PR00634">
    <property type="entry name" value="BETALLERGEN"/>
</dbReference>
<dbReference type="CDD" id="cd07816">
    <property type="entry name" value="Bet_v1-like"/>
    <property type="match status" value="1"/>
</dbReference>
<dbReference type="FunFam" id="3.30.530.20:FF:000007">
    <property type="entry name" value="Major pollen allergen Bet v 1-A"/>
    <property type="match status" value="1"/>
</dbReference>
<accession>A0AAP0BQ02</accession>
<dbReference type="GO" id="GO:0004864">
    <property type="term" value="F:protein phosphatase inhibitor activity"/>
    <property type="evidence" value="ECO:0007669"/>
    <property type="project" value="InterPro"/>
</dbReference>
<dbReference type="InterPro" id="IPR023393">
    <property type="entry name" value="START-like_dom_sf"/>
</dbReference>
<comment type="caution">
    <text evidence="3">The sequence shown here is derived from an EMBL/GenBank/DDBJ whole genome shotgun (WGS) entry which is preliminary data.</text>
</comment>
<reference evidence="3 4" key="1">
    <citation type="journal article" date="2022" name="Nat. Plants">
        <title>Genomes of leafy and leafless Platanthera orchids illuminate the evolution of mycoheterotrophy.</title>
        <authorList>
            <person name="Li M.H."/>
            <person name="Liu K.W."/>
            <person name="Li Z."/>
            <person name="Lu H.C."/>
            <person name="Ye Q.L."/>
            <person name="Zhang D."/>
            <person name="Wang J.Y."/>
            <person name="Li Y.F."/>
            <person name="Zhong Z.M."/>
            <person name="Liu X."/>
            <person name="Yu X."/>
            <person name="Liu D.K."/>
            <person name="Tu X.D."/>
            <person name="Liu B."/>
            <person name="Hao Y."/>
            <person name="Liao X.Y."/>
            <person name="Jiang Y.T."/>
            <person name="Sun W.H."/>
            <person name="Chen J."/>
            <person name="Chen Y.Q."/>
            <person name="Ai Y."/>
            <person name="Zhai J.W."/>
            <person name="Wu S.S."/>
            <person name="Zhou Z."/>
            <person name="Hsiao Y.Y."/>
            <person name="Wu W.L."/>
            <person name="Chen Y.Y."/>
            <person name="Lin Y.F."/>
            <person name="Hsu J.L."/>
            <person name="Li C.Y."/>
            <person name="Wang Z.W."/>
            <person name="Zhao X."/>
            <person name="Zhong W.Y."/>
            <person name="Ma X.K."/>
            <person name="Ma L."/>
            <person name="Huang J."/>
            <person name="Chen G.Z."/>
            <person name="Huang M.Z."/>
            <person name="Huang L."/>
            <person name="Peng D.H."/>
            <person name="Luo Y.B."/>
            <person name="Zou S.Q."/>
            <person name="Chen S.P."/>
            <person name="Lan S."/>
            <person name="Tsai W.C."/>
            <person name="Van de Peer Y."/>
            <person name="Liu Z.J."/>
        </authorList>
    </citation>
    <scope>NUCLEOTIDE SEQUENCE [LARGE SCALE GENOMIC DNA]</scope>
    <source>
        <strain evidence="3">Lor287</strain>
    </source>
</reference>
<evidence type="ECO:0000259" key="2">
    <source>
        <dbReference type="SMART" id="SM01037"/>
    </source>
</evidence>
<evidence type="ECO:0000256" key="1">
    <source>
        <dbReference type="ARBA" id="ARBA00009744"/>
    </source>
</evidence>
<dbReference type="PANTHER" id="PTHR31213">
    <property type="entry name" value="OS08G0374000 PROTEIN-RELATED"/>
    <property type="match status" value="1"/>
</dbReference>
<protein>
    <recommendedName>
        <fullName evidence="2">Bet v I/Major latex protein domain-containing protein</fullName>
    </recommendedName>
</protein>
<proteinExistence type="inferred from homology"/>
<name>A0AAP0BQ02_9ASPA</name>
<dbReference type="Gene3D" id="3.30.530.20">
    <property type="match status" value="1"/>
</dbReference>
<dbReference type="PANTHER" id="PTHR31213:SF168">
    <property type="entry name" value="OS12G0555100 PROTEIN"/>
    <property type="match status" value="1"/>
</dbReference>